<accession>A0A7X1I7P2</accession>
<evidence type="ECO:0000313" key="1">
    <source>
        <dbReference type="EMBL" id="MBC2869825.1"/>
    </source>
</evidence>
<evidence type="ECO:0000313" key="2">
    <source>
        <dbReference type="Proteomes" id="UP000517694"/>
    </source>
</evidence>
<keyword evidence="2" id="KW-1185">Reference proteome</keyword>
<dbReference type="EMBL" id="JACMHY010000022">
    <property type="protein sequence ID" value="MBC2869825.1"/>
    <property type="molecule type" value="Genomic_DNA"/>
</dbReference>
<gene>
    <name evidence="1" type="ORF">H1R13_34200</name>
</gene>
<proteinExistence type="predicted"/>
<sequence length="63" mass="6922">MFNGTPEELRQRQAQARELAEQAAAILDQIDALGMGEGVGQLHLPNVGVLRKRPGQGWVITER</sequence>
<dbReference type="RefSeq" id="WP_159665655.1">
    <property type="nucleotide sequence ID" value="NZ_JACMHY010000022.1"/>
</dbReference>
<reference evidence="1 2" key="1">
    <citation type="submission" date="2020-08" db="EMBL/GenBank/DDBJ databases">
        <title>Whole-Genome Sequence of French Clinical Streptomyces mexicanus Strain Q0842.</title>
        <authorList>
            <person name="Boxberger M."/>
            <person name="La Scola B."/>
        </authorList>
    </citation>
    <scope>NUCLEOTIDE SEQUENCE [LARGE SCALE GENOMIC DNA]</scope>
    <source>
        <strain evidence="1 2">Marseille-Q0842</strain>
    </source>
</reference>
<comment type="caution">
    <text evidence="1">The sequence shown here is derived from an EMBL/GenBank/DDBJ whole genome shotgun (WGS) entry which is preliminary data.</text>
</comment>
<dbReference type="Proteomes" id="UP000517694">
    <property type="component" value="Unassembled WGS sequence"/>
</dbReference>
<name>A0A7X1I7P2_9ACTN</name>
<organism evidence="1 2">
    <name type="scientific">Streptomyces mexicanus</name>
    <dbReference type="NCBI Taxonomy" id="178566"/>
    <lineage>
        <taxon>Bacteria</taxon>
        <taxon>Bacillati</taxon>
        <taxon>Actinomycetota</taxon>
        <taxon>Actinomycetes</taxon>
        <taxon>Kitasatosporales</taxon>
        <taxon>Streptomycetaceae</taxon>
        <taxon>Streptomyces</taxon>
    </lineage>
</organism>
<dbReference type="AlphaFoldDB" id="A0A7X1I7P2"/>
<protein>
    <submittedName>
        <fullName evidence="1">Uncharacterized protein</fullName>
    </submittedName>
</protein>